<evidence type="ECO:0000259" key="2">
    <source>
        <dbReference type="Pfam" id="PF14111"/>
    </source>
</evidence>
<dbReference type="InterPro" id="IPR002156">
    <property type="entry name" value="RNaseH_domain"/>
</dbReference>
<dbReference type="PANTHER" id="PTHR47723">
    <property type="entry name" value="OS05G0353850 PROTEIN"/>
    <property type="match status" value="1"/>
</dbReference>
<sequence>MKNNFRVTKESDHVVLFTFNNQIDLEQVLNTKPWSFDKHLMVLHRYDKRLMYQRLILIWWLSGYRSKNNDHPKAALKTTGGDQTRGFGARDYQASQARATPSGSTCAPLSVLHDTSNLNIVNAATLKRQVRYTTGTDVIMEDAVGSKRSAHPIGGQPELQKKKKSFLELAKASIGVVIRDSKGQVMVSLAQRIPLPSTVIEVEALAVRRAMELALETGLNKGVLEGDSLILMNALKSNSHSLAQFGHIINDI</sequence>
<dbReference type="PANTHER" id="PTHR47723:SF21">
    <property type="entry name" value="POLYNUCLEOTIDYL TRANSFERASE, RIBONUCLEASE H-LIKE SUPERFAMILY PROTEIN"/>
    <property type="match status" value="1"/>
</dbReference>
<dbReference type="InterPro" id="IPR044730">
    <property type="entry name" value="RNase_H-like_dom_plant"/>
</dbReference>
<comment type="caution">
    <text evidence="3">The sequence shown here is derived from an EMBL/GenBank/DDBJ whole genome shotgun (WGS) entry which is preliminary data.</text>
</comment>
<dbReference type="Gene3D" id="3.30.420.10">
    <property type="entry name" value="Ribonuclease H-like superfamily/Ribonuclease H"/>
    <property type="match status" value="1"/>
</dbReference>
<evidence type="ECO:0000313" key="3">
    <source>
        <dbReference type="EMBL" id="KAL0010265.1"/>
    </source>
</evidence>
<name>A0AAW2DLS2_9ROSI</name>
<protein>
    <recommendedName>
        <fullName evidence="5">RNase H type-1 domain-containing protein</fullName>
    </recommendedName>
</protein>
<dbReference type="Pfam" id="PF13456">
    <property type="entry name" value="RVT_3"/>
    <property type="match status" value="1"/>
</dbReference>
<evidence type="ECO:0000313" key="4">
    <source>
        <dbReference type="Proteomes" id="UP001459277"/>
    </source>
</evidence>
<feature type="domain" description="DUF4283" evidence="2">
    <location>
        <begin position="6"/>
        <end position="48"/>
    </location>
</feature>
<evidence type="ECO:0000259" key="1">
    <source>
        <dbReference type="Pfam" id="PF13456"/>
    </source>
</evidence>
<reference evidence="3 4" key="1">
    <citation type="submission" date="2024-01" db="EMBL/GenBank/DDBJ databases">
        <title>A telomere-to-telomere, gap-free genome of sweet tea (Lithocarpus litseifolius).</title>
        <authorList>
            <person name="Zhou J."/>
        </authorList>
    </citation>
    <scope>NUCLEOTIDE SEQUENCE [LARGE SCALE GENOMIC DNA]</scope>
    <source>
        <strain evidence="3">Zhou-2022a</strain>
        <tissue evidence="3">Leaf</tissue>
    </source>
</reference>
<dbReference type="CDD" id="cd06222">
    <property type="entry name" value="RNase_H_like"/>
    <property type="match status" value="1"/>
</dbReference>
<dbReference type="GO" id="GO:0003676">
    <property type="term" value="F:nucleic acid binding"/>
    <property type="evidence" value="ECO:0007669"/>
    <property type="project" value="InterPro"/>
</dbReference>
<dbReference type="AlphaFoldDB" id="A0AAW2DLS2"/>
<dbReference type="Pfam" id="PF14111">
    <property type="entry name" value="DUF4283"/>
    <property type="match status" value="1"/>
</dbReference>
<keyword evidence="4" id="KW-1185">Reference proteome</keyword>
<dbReference type="SUPFAM" id="SSF53098">
    <property type="entry name" value="Ribonuclease H-like"/>
    <property type="match status" value="1"/>
</dbReference>
<dbReference type="InterPro" id="IPR025558">
    <property type="entry name" value="DUF4283"/>
</dbReference>
<organism evidence="3 4">
    <name type="scientific">Lithocarpus litseifolius</name>
    <dbReference type="NCBI Taxonomy" id="425828"/>
    <lineage>
        <taxon>Eukaryota</taxon>
        <taxon>Viridiplantae</taxon>
        <taxon>Streptophyta</taxon>
        <taxon>Embryophyta</taxon>
        <taxon>Tracheophyta</taxon>
        <taxon>Spermatophyta</taxon>
        <taxon>Magnoliopsida</taxon>
        <taxon>eudicotyledons</taxon>
        <taxon>Gunneridae</taxon>
        <taxon>Pentapetalae</taxon>
        <taxon>rosids</taxon>
        <taxon>fabids</taxon>
        <taxon>Fagales</taxon>
        <taxon>Fagaceae</taxon>
        <taxon>Lithocarpus</taxon>
    </lineage>
</organism>
<dbReference type="InterPro" id="IPR053151">
    <property type="entry name" value="RNase_H-like"/>
</dbReference>
<dbReference type="Proteomes" id="UP001459277">
    <property type="component" value="Unassembled WGS sequence"/>
</dbReference>
<dbReference type="GO" id="GO:0004523">
    <property type="term" value="F:RNA-DNA hybrid ribonuclease activity"/>
    <property type="evidence" value="ECO:0007669"/>
    <property type="project" value="InterPro"/>
</dbReference>
<evidence type="ECO:0008006" key="5">
    <source>
        <dbReference type="Google" id="ProtNLM"/>
    </source>
</evidence>
<dbReference type="EMBL" id="JAZDWU010000002">
    <property type="protein sequence ID" value="KAL0010265.1"/>
    <property type="molecule type" value="Genomic_DNA"/>
</dbReference>
<gene>
    <name evidence="3" type="ORF">SO802_005373</name>
</gene>
<dbReference type="InterPro" id="IPR012337">
    <property type="entry name" value="RNaseH-like_sf"/>
</dbReference>
<dbReference type="InterPro" id="IPR036397">
    <property type="entry name" value="RNaseH_sf"/>
</dbReference>
<feature type="domain" description="RNase H type-1" evidence="1">
    <location>
        <begin position="171"/>
        <end position="252"/>
    </location>
</feature>
<accession>A0AAW2DLS2</accession>
<proteinExistence type="predicted"/>